<dbReference type="Proteomes" id="UP001500620">
    <property type="component" value="Unassembled WGS sequence"/>
</dbReference>
<dbReference type="EMBL" id="BAABAT010000028">
    <property type="protein sequence ID" value="GAA4257618.1"/>
    <property type="molecule type" value="Genomic_DNA"/>
</dbReference>
<proteinExistence type="predicted"/>
<dbReference type="RefSeq" id="WP_345134594.1">
    <property type="nucleotide sequence ID" value="NZ_BAABAT010000028.1"/>
</dbReference>
<gene>
    <name evidence="1" type="ORF">GCM10022255_075090</name>
</gene>
<organism evidence="1 2">
    <name type="scientific">Dactylosporangium darangshiense</name>
    <dbReference type="NCBI Taxonomy" id="579108"/>
    <lineage>
        <taxon>Bacteria</taxon>
        <taxon>Bacillati</taxon>
        <taxon>Actinomycetota</taxon>
        <taxon>Actinomycetes</taxon>
        <taxon>Micromonosporales</taxon>
        <taxon>Micromonosporaceae</taxon>
        <taxon>Dactylosporangium</taxon>
    </lineage>
</organism>
<evidence type="ECO:0000313" key="1">
    <source>
        <dbReference type="EMBL" id="GAA4257618.1"/>
    </source>
</evidence>
<reference evidence="2" key="1">
    <citation type="journal article" date="2019" name="Int. J. Syst. Evol. Microbiol.">
        <title>The Global Catalogue of Microorganisms (GCM) 10K type strain sequencing project: providing services to taxonomists for standard genome sequencing and annotation.</title>
        <authorList>
            <consortium name="The Broad Institute Genomics Platform"/>
            <consortium name="The Broad Institute Genome Sequencing Center for Infectious Disease"/>
            <person name="Wu L."/>
            <person name="Ma J."/>
        </authorList>
    </citation>
    <scope>NUCLEOTIDE SEQUENCE [LARGE SCALE GENOMIC DNA]</scope>
    <source>
        <strain evidence="2">JCM 17441</strain>
    </source>
</reference>
<comment type="caution">
    <text evidence="1">The sequence shown here is derived from an EMBL/GenBank/DDBJ whole genome shotgun (WGS) entry which is preliminary data.</text>
</comment>
<sequence length="141" mass="14535">MDADLVRAVVPYVTAAVAAYGTAVVDRVRDAAVDATADATVGMGRRLLHRILHLDRPDEAADSPVGAAVADLAEQPDDPDRVAALRVQLRKAILADPALAADLASLLPTGPAASGERSVAVQHNSGIVQTGDGAQAWQRQG</sequence>
<protein>
    <submittedName>
        <fullName evidence="1">Uncharacterized protein</fullName>
    </submittedName>
</protein>
<name>A0ABP8DJY2_9ACTN</name>
<accession>A0ABP8DJY2</accession>
<keyword evidence="2" id="KW-1185">Reference proteome</keyword>
<evidence type="ECO:0000313" key="2">
    <source>
        <dbReference type="Proteomes" id="UP001500620"/>
    </source>
</evidence>